<evidence type="ECO:0000256" key="3">
    <source>
        <dbReference type="ARBA" id="ARBA00022448"/>
    </source>
</evidence>
<evidence type="ECO:0000256" key="2">
    <source>
        <dbReference type="ARBA" id="ARBA00005417"/>
    </source>
</evidence>
<evidence type="ECO:0000256" key="7">
    <source>
        <dbReference type="ARBA" id="ARBA00023136"/>
    </source>
</evidence>
<dbReference type="GO" id="GO:0005886">
    <property type="term" value="C:plasma membrane"/>
    <property type="evidence" value="ECO:0007669"/>
    <property type="project" value="UniProtKB-SubCell"/>
</dbReference>
<dbReference type="EMBL" id="SMGD01000011">
    <property type="protein sequence ID" value="TCK58879.1"/>
    <property type="molecule type" value="Genomic_DNA"/>
</dbReference>
<gene>
    <name evidence="11" type="ORF">EV690_1034</name>
</gene>
<dbReference type="InterPro" id="IPR003593">
    <property type="entry name" value="AAA+_ATPase"/>
</dbReference>
<dbReference type="GO" id="GO:0055085">
    <property type="term" value="P:transmembrane transport"/>
    <property type="evidence" value="ECO:0007669"/>
    <property type="project" value="UniProtKB-ARBA"/>
</dbReference>
<feature type="domain" description="ABC transporter" evidence="10">
    <location>
        <begin position="11"/>
        <end position="262"/>
    </location>
</feature>
<dbReference type="EC" id="7.4.2.9" evidence="8"/>
<organism evidence="11 12">
    <name type="scientific">Celerinatantimonas diazotrophica</name>
    <dbReference type="NCBI Taxonomy" id="412034"/>
    <lineage>
        <taxon>Bacteria</taxon>
        <taxon>Pseudomonadati</taxon>
        <taxon>Pseudomonadota</taxon>
        <taxon>Gammaproteobacteria</taxon>
        <taxon>Celerinatantimonadaceae</taxon>
        <taxon>Celerinatantimonas</taxon>
    </lineage>
</organism>
<dbReference type="FunFam" id="3.40.50.300:FF:000016">
    <property type="entry name" value="Oligopeptide ABC transporter ATP-binding component"/>
    <property type="match status" value="1"/>
</dbReference>
<dbReference type="InterPro" id="IPR003439">
    <property type="entry name" value="ABC_transporter-like_ATP-bd"/>
</dbReference>
<dbReference type="AlphaFoldDB" id="A0A4R1K750"/>
<evidence type="ECO:0000313" key="11">
    <source>
        <dbReference type="EMBL" id="TCK58879.1"/>
    </source>
</evidence>
<dbReference type="GO" id="GO:0005524">
    <property type="term" value="F:ATP binding"/>
    <property type="evidence" value="ECO:0007669"/>
    <property type="project" value="UniProtKB-KW"/>
</dbReference>
<name>A0A4R1K750_9GAMM</name>
<dbReference type="Gene3D" id="3.40.50.300">
    <property type="entry name" value="P-loop containing nucleotide triphosphate hydrolases"/>
    <property type="match status" value="1"/>
</dbReference>
<evidence type="ECO:0000256" key="9">
    <source>
        <dbReference type="ARBA" id="ARBA00047356"/>
    </source>
</evidence>
<dbReference type="SMART" id="SM00382">
    <property type="entry name" value="AAA"/>
    <property type="match status" value="1"/>
</dbReference>
<keyword evidence="7" id="KW-0472">Membrane</keyword>
<dbReference type="PANTHER" id="PTHR43297">
    <property type="entry name" value="OLIGOPEPTIDE TRANSPORT ATP-BINDING PROTEIN APPD"/>
    <property type="match status" value="1"/>
</dbReference>
<dbReference type="NCBIfam" id="TIGR01727">
    <property type="entry name" value="oligo_HPY"/>
    <property type="match status" value="1"/>
</dbReference>
<proteinExistence type="inferred from homology"/>
<comment type="caution">
    <text evidence="11">The sequence shown here is derived from an EMBL/GenBank/DDBJ whole genome shotgun (WGS) entry which is preliminary data.</text>
</comment>
<dbReference type="GO" id="GO:0015833">
    <property type="term" value="P:peptide transport"/>
    <property type="evidence" value="ECO:0007669"/>
    <property type="project" value="InterPro"/>
</dbReference>
<dbReference type="Pfam" id="PF00005">
    <property type="entry name" value="ABC_tran"/>
    <property type="match status" value="1"/>
</dbReference>
<accession>A0A4R1K750</accession>
<dbReference type="PROSITE" id="PS00211">
    <property type="entry name" value="ABC_TRANSPORTER_1"/>
    <property type="match status" value="1"/>
</dbReference>
<keyword evidence="3" id="KW-0813">Transport</keyword>
<keyword evidence="12" id="KW-1185">Reference proteome</keyword>
<comment type="subcellular location">
    <subcellularLocation>
        <location evidence="1">Cell inner membrane</location>
        <topology evidence="1">Peripheral membrane protein</topology>
    </subcellularLocation>
</comment>
<dbReference type="CDD" id="cd03257">
    <property type="entry name" value="ABC_NikE_OppD_transporters"/>
    <property type="match status" value="1"/>
</dbReference>
<keyword evidence="4" id="KW-1003">Cell membrane</keyword>
<dbReference type="PROSITE" id="PS50893">
    <property type="entry name" value="ABC_TRANSPORTER_2"/>
    <property type="match status" value="1"/>
</dbReference>
<evidence type="ECO:0000259" key="10">
    <source>
        <dbReference type="PROSITE" id="PS50893"/>
    </source>
</evidence>
<dbReference type="InterPro" id="IPR027417">
    <property type="entry name" value="P-loop_NTPase"/>
</dbReference>
<dbReference type="InterPro" id="IPR017871">
    <property type="entry name" value="ABC_transporter-like_CS"/>
</dbReference>
<evidence type="ECO:0000256" key="5">
    <source>
        <dbReference type="ARBA" id="ARBA00022741"/>
    </source>
</evidence>
<dbReference type="InterPro" id="IPR050388">
    <property type="entry name" value="ABC_Ni/Peptide_Import"/>
</dbReference>
<evidence type="ECO:0000256" key="1">
    <source>
        <dbReference type="ARBA" id="ARBA00004417"/>
    </source>
</evidence>
<reference evidence="11 12" key="1">
    <citation type="submission" date="2019-03" db="EMBL/GenBank/DDBJ databases">
        <title>Genomic Encyclopedia of Type Strains, Phase IV (KMG-IV): sequencing the most valuable type-strain genomes for metagenomic binning, comparative biology and taxonomic classification.</title>
        <authorList>
            <person name="Goeker M."/>
        </authorList>
    </citation>
    <scope>NUCLEOTIDE SEQUENCE [LARGE SCALE GENOMIC DNA]</scope>
    <source>
        <strain evidence="11 12">DSM 18577</strain>
    </source>
</reference>
<dbReference type="PANTHER" id="PTHR43297:SF2">
    <property type="entry name" value="DIPEPTIDE TRANSPORT ATP-BINDING PROTEIN DPPD"/>
    <property type="match status" value="1"/>
</dbReference>
<keyword evidence="5" id="KW-0547">Nucleotide-binding</keyword>
<dbReference type="RefSeq" id="WP_131912153.1">
    <property type="nucleotide sequence ID" value="NZ_OU594967.1"/>
</dbReference>
<dbReference type="Proteomes" id="UP000295565">
    <property type="component" value="Unassembled WGS sequence"/>
</dbReference>
<evidence type="ECO:0000256" key="4">
    <source>
        <dbReference type="ARBA" id="ARBA00022475"/>
    </source>
</evidence>
<protein>
    <recommendedName>
        <fullName evidence="8">ABC-type dipeptide transporter</fullName>
        <ecNumber evidence="8">7.4.2.9</ecNumber>
    </recommendedName>
</protein>
<dbReference type="SUPFAM" id="SSF52540">
    <property type="entry name" value="P-loop containing nucleoside triphosphate hydrolases"/>
    <property type="match status" value="1"/>
</dbReference>
<evidence type="ECO:0000256" key="8">
    <source>
        <dbReference type="ARBA" id="ARBA00038852"/>
    </source>
</evidence>
<keyword evidence="6 11" id="KW-0067">ATP-binding</keyword>
<sequence>MTQTDTTTSLLEVNHLAVEFSTDKGVARAINNISFSVKPGETLAIVGESGCGKSVTSLAVMGLIPSPPGRIVQGSIKFQGQELCSLSDKAYRKIRGNDISMIFQEPMTALNPVLKISTQMIDVIRNHNPSSKRAALNRAIQMLDKVGIPSPEKRVHMYPHELSGGMRQRVMIAMALSCNPKLLLADEPTTALDVTIQAQVMRELMRLKKEFEMAVVLVTHDLGVVAETCQRVVVMYCGEIVEQGTVDAIFDSPRHPYTQGLLRSIPVIRENKIARLPTVEGMVPDLFDLPQGCRFASRCPHVSDKCRQQSPQLTEVIDEQPSSIAPLGHQVACFYASEVNYES</sequence>
<evidence type="ECO:0000256" key="6">
    <source>
        <dbReference type="ARBA" id="ARBA00022840"/>
    </source>
</evidence>
<dbReference type="Pfam" id="PF08352">
    <property type="entry name" value="oligo_HPY"/>
    <property type="match status" value="1"/>
</dbReference>
<comment type="similarity">
    <text evidence="2">Belongs to the ABC transporter superfamily.</text>
</comment>
<dbReference type="OrthoDB" id="9784450at2"/>
<evidence type="ECO:0000313" key="12">
    <source>
        <dbReference type="Proteomes" id="UP000295565"/>
    </source>
</evidence>
<comment type="catalytic activity">
    <reaction evidence="9">
        <text>a dipeptide(out) + ATP + H2O = a dipeptide(in) + ADP + phosphate + H(+)</text>
        <dbReference type="Rhea" id="RHEA:23120"/>
        <dbReference type="ChEBI" id="CHEBI:15377"/>
        <dbReference type="ChEBI" id="CHEBI:15378"/>
        <dbReference type="ChEBI" id="CHEBI:30616"/>
        <dbReference type="ChEBI" id="CHEBI:43474"/>
        <dbReference type="ChEBI" id="CHEBI:90799"/>
        <dbReference type="ChEBI" id="CHEBI:456216"/>
        <dbReference type="EC" id="7.4.2.9"/>
    </reaction>
</comment>
<dbReference type="InterPro" id="IPR013563">
    <property type="entry name" value="Oligopep_ABC_C"/>
</dbReference>
<dbReference type="GO" id="GO:0016887">
    <property type="term" value="F:ATP hydrolysis activity"/>
    <property type="evidence" value="ECO:0007669"/>
    <property type="project" value="InterPro"/>
</dbReference>